<sequence>MLEIILLLKRYFTENKLYTLLKAKRSLISFLFFSIIAIGYSQTATIKGVILDENNQPIEKVNIKAGTRGTISNSNGFYIFKINANQNVTIEFTHLSHKKIVSTFNLKSGESYEFNPVMSNSIEQIATVIVTNNRRKEVEGVITLKPETIRKIPGANAGVENLLLTLPGVSNNNELSTQYSVRGGNYDENLVYVNDIEVYRPFLVRSGQQEGLSFVNTDLVQNVDFSAGGFQAKYGDKLSSVLDITYKTPYQFEVNADLSLLGGSLSVENISKDSRFTGITGIRYRDNSLLVNAKETETNFNPTFADAQAFFTYKFSDKFHLSFLGNASINKYNYEPQTRQTNFGTLSDPIALLVFYQGQEKDRYQTYFGAFKGTYFANDNLTLKLITSTYHTTEEEYFDILAQYRLGEVNTNIGDENLGEVEFSQGIGSQLNHGRNDLDALITNIEHRGDFNINDHRIEWSVKYTNEDIRDRLVEWEIIDSAGFSIRPPRTLPVNEQPYTPYSGPIEAFQNVRATNNTQINRLQAYVQWSKRSTIGTSDVWYNAGVRVHNWSVNDAISNALNTGSKKSQTVFSPRAQFAIKPKWKKDMLFRVATGLYYQPPFYRELRDANGTVQPNTKAQQSFHLVLGNDYSFKMWDRPFKLTTEVYYKNLTDVNPYTLENVRIRYRASNNAKAYAYGLDMRLNGEFVPGTESWFSFGYLKTEENIDNRGYISRPTDQRLKFAALFQDYVPNVPSMKMYLNLVYNTGVPGGSPSYADPYEYQNRLPAYKRADLGLQFVLVDEKKQFNRGWKKPFKELSFGFEIYNMFDVQNSITNTWVRDAYSKRQYAIPNYLTPRVFNVRTTMKF</sequence>
<keyword evidence="1" id="KW-0813">Transport</keyword>
<organism evidence="3 4">
    <name type="scientific">Flavivirga algicola</name>
    <dbReference type="NCBI Taxonomy" id="2729136"/>
    <lineage>
        <taxon>Bacteria</taxon>
        <taxon>Pseudomonadati</taxon>
        <taxon>Bacteroidota</taxon>
        <taxon>Flavobacteriia</taxon>
        <taxon>Flavobacteriales</taxon>
        <taxon>Flavobacteriaceae</taxon>
        <taxon>Flavivirga</taxon>
    </lineage>
</organism>
<keyword evidence="1" id="KW-0998">Cell outer membrane</keyword>
<reference evidence="3 4" key="1">
    <citation type="submission" date="2020-04" db="EMBL/GenBank/DDBJ databases">
        <title>A Flavivirga sp. nov.</title>
        <authorList>
            <person name="Sun X."/>
        </authorList>
    </citation>
    <scope>NUCLEOTIDE SEQUENCE [LARGE SCALE GENOMIC DNA]</scope>
    <source>
        <strain evidence="3 4">Y03</strain>
    </source>
</reference>
<dbReference type="Gene3D" id="2.170.130.10">
    <property type="entry name" value="TonB-dependent receptor, plug domain"/>
    <property type="match status" value="1"/>
</dbReference>
<keyword evidence="1" id="KW-0472">Membrane</keyword>
<protein>
    <submittedName>
        <fullName evidence="3">TonB-dependent receptor</fullName>
    </submittedName>
</protein>
<gene>
    <name evidence="3" type="ORF">HHX25_01025</name>
</gene>
<evidence type="ECO:0000313" key="4">
    <source>
        <dbReference type="Proteomes" id="UP000746690"/>
    </source>
</evidence>
<dbReference type="Pfam" id="PF07715">
    <property type="entry name" value="Plug"/>
    <property type="match status" value="1"/>
</dbReference>
<keyword evidence="3" id="KW-0675">Receptor</keyword>
<name>A0ABX1RTN9_9FLAO</name>
<keyword evidence="4" id="KW-1185">Reference proteome</keyword>
<evidence type="ECO:0000313" key="3">
    <source>
        <dbReference type="EMBL" id="NMH86073.1"/>
    </source>
</evidence>
<dbReference type="RefSeq" id="WP_169669178.1">
    <property type="nucleotide sequence ID" value="NZ_JABBHF010000001.1"/>
</dbReference>
<evidence type="ECO:0000259" key="2">
    <source>
        <dbReference type="Pfam" id="PF07715"/>
    </source>
</evidence>
<dbReference type="InterPro" id="IPR037066">
    <property type="entry name" value="Plug_dom_sf"/>
</dbReference>
<comment type="caution">
    <text evidence="3">The sequence shown here is derived from an EMBL/GenBank/DDBJ whole genome shotgun (WGS) entry which is preliminary data.</text>
</comment>
<proteinExistence type="inferred from homology"/>
<keyword evidence="1" id="KW-0812">Transmembrane</keyword>
<dbReference type="InterPro" id="IPR012910">
    <property type="entry name" value="Plug_dom"/>
</dbReference>
<accession>A0ABX1RTN9</accession>
<dbReference type="EMBL" id="JABBHF010000001">
    <property type="protein sequence ID" value="NMH86073.1"/>
    <property type="molecule type" value="Genomic_DNA"/>
</dbReference>
<dbReference type="InterPro" id="IPR039426">
    <property type="entry name" value="TonB-dep_rcpt-like"/>
</dbReference>
<keyword evidence="1" id="KW-1134">Transmembrane beta strand</keyword>
<dbReference type="PROSITE" id="PS52016">
    <property type="entry name" value="TONB_DEPENDENT_REC_3"/>
    <property type="match status" value="1"/>
</dbReference>
<dbReference type="Proteomes" id="UP000746690">
    <property type="component" value="Unassembled WGS sequence"/>
</dbReference>
<feature type="domain" description="TonB-dependent receptor plug" evidence="2">
    <location>
        <begin position="142"/>
        <end position="236"/>
    </location>
</feature>
<comment type="subcellular location">
    <subcellularLocation>
        <location evidence="1">Cell outer membrane</location>
        <topology evidence="1">Multi-pass membrane protein</topology>
    </subcellularLocation>
</comment>
<comment type="similarity">
    <text evidence="1">Belongs to the TonB-dependent receptor family.</text>
</comment>
<dbReference type="InterPro" id="IPR008969">
    <property type="entry name" value="CarboxyPept-like_regulatory"/>
</dbReference>
<evidence type="ECO:0000256" key="1">
    <source>
        <dbReference type="PROSITE-ProRule" id="PRU01360"/>
    </source>
</evidence>
<dbReference type="SUPFAM" id="SSF49464">
    <property type="entry name" value="Carboxypeptidase regulatory domain-like"/>
    <property type="match status" value="1"/>
</dbReference>
<dbReference type="Pfam" id="PF13715">
    <property type="entry name" value="CarbopepD_reg_2"/>
    <property type="match status" value="1"/>
</dbReference>
<dbReference type="SUPFAM" id="SSF56935">
    <property type="entry name" value="Porins"/>
    <property type="match status" value="1"/>
</dbReference>